<dbReference type="EMBL" id="DAAUKO010000021">
    <property type="protein sequence ID" value="HAF1616169.1"/>
    <property type="molecule type" value="Genomic_DNA"/>
</dbReference>
<proteinExistence type="predicted"/>
<dbReference type="Pfam" id="PF00929">
    <property type="entry name" value="RNase_T"/>
    <property type="match status" value="1"/>
</dbReference>
<keyword evidence="1" id="KW-0540">Nuclease</keyword>
<keyword evidence="2" id="KW-0269">Exonuclease</keyword>
<dbReference type="PANTHER" id="PTHR30231:SF42">
    <property type="entry name" value="EXONUCLEASE"/>
    <property type="match status" value="1"/>
</dbReference>
<evidence type="ECO:0000256" key="1">
    <source>
        <dbReference type="ARBA" id="ARBA00022722"/>
    </source>
</evidence>
<feature type="domain" description="Exonuclease" evidence="3">
    <location>
        <begin position="3"/>
        <end position="167"/>
    </location>
</feature>
<organism evidence="4">
    <name type="scientific">Salmonella enterica</name>
    <name type="common">Salmonella choleraesuis</name>
    <dbReference type="NCBI Taxonomy" id="28901"/>
    <lineage>
        <taxon>Bacteria</taxon>
        <taxon>Pseudomonadati</taxon>
        <taxon>Pseudomonadota</taxon>
        <taxon>Gammaproteobacteria</taxon>
        <taxon>Enterobacterales</taxon>
        <taxon>Enterobacteriaceae</taxon>
        <taxon>Salmonella</taxon>
    </lineage>
</organism>
<name>A0A742UIA8_SALER</name>
<accession>A0A742UIA8</accession>
<dbReference type="SUPFAM" id="SSF53098">
    <property type="entry name" value="Ribonuclease H-like"/>
    <property type="match status" value="1"/>
</dbReference>
<dbReference type="GO" id="GO:0006259">
    <property type="term" value="P:DNA metabolic process"/>
    <property type="evidence" value="ECO:0007669"/>
    <property type="project" value="UniProtKB-ARBA"/>
</dbReference>
<dbReference type="InterPro" id="IPR013520">
    <property type="entry name" value="Ribonucl_H"/>
</dbReference>
<dbReference type="GO" id="GO:0003676">
    <property type="term" value="F:nucleic acid binding"/>
    <property type="evidence" value="ECO:0007669"/>
    <property type="project" value="InterPro"/>
</dbReference>
<gene>
    <name evidence="4" type="ORF">G9B49_005230</name>
</gene>
<evidence type="ECO:0000256" key="2">
    <source>
        <dbReference type="ARBA" id="ARBA00022839"/>
    </source>
</evidence>
<dbReference type="AlphaFoldDB" id="A0A742UIA8"/>
<reference evidence="4" key="2">
    <citation type="submission" date="2020-02" db="EMBL/GenBank/DDBJ databases">
        <authorList>
            <consortium name="NCBI Pathogen Detection Project"/>
        </authorList>
    </citation>
    <scope>NUCLEOTIDE SEQUENCE</scope>
    <source>
        <strain evidence="4">MA.03-3818</strain>
    </source>
</reference>
<reference evidence="4" key="1">
    <citation type="journal article" date="2018" name="Genome Biol.">
        <title>SKESA: strategic k-mer extension for scrupulous assemblies.</title>
        <authorList>
            <person name="Souvorov A."/>
            <person name="Agarwala R."/>
            <person name="Lipman D.J."/>
        </authorList>
    </citation>
    <scope>NUCLEOTIDE SEQUENCE</scope>
    <source>
        <strain evidence="4">MA.03-3818</strain>
    </source>
</reference>
<dbReference type="Gene3D" id="3.30.420.10">
    <property type="entry name" value="Ribonuclease H-like superfamily/Ribonuclease H"/>
    <property type="match status" value="1"/>
</dbReference>
<dbReference type="SMART" id="SM00479">
    <property type="entry name" value="EXOIII"/>
    <property type="match status" value="1"/>
</dbReference>
<dbReference type="InterPro" id="IPR036397">
    <property type="entry name" value="RNaseH_sf"/>
</dbReference>
<dbReference type="PANTHER" id="PTHR30231">
    <property type="entry name" value="DNA POLYMERASE III SUBUNIT EPSILON"/>
    <property type="match status" value="1"/>
</dbReference>
<keyword evidence="2" id="KW-0378">Hydrolase</keyword>
<dbReference type="InterPro" id="IPR012337">
    <property type="entry name" value="RNaseH-like_sf"/>
</dbReference>
<sequence length="175" mass="19896">MNEFVVVDVETANPKLSSICQIGIVKFSNHECIEKHNILINPLDYFDPFNVSIHGINEGDIKNSPSFYDYYPLLSDVFKDEIIISHTYFDKTAIRQACDKYGLTAFNNRWVDSARMARSTWDFCQKSGYGLKNLCEKFNIPLVHHDACSDAYAAGLIVQEALAHTGMTINDFIEK</sequence>
<comment type="caution">
    <text evidence="4">The sequence shown here is derived from an EMBL/GenBank/DDBJ whole genome shotgun (WGS) entry which is preliminary data.</text>
</comment>
<evidence type="ECO:0000259" key="3">
    <source>
        <dbReference type="SMART" id="SM00479"/>
    </source>
</evidence>
<dbReference type="GO" id="GO:0005829">
    <property type="term" value="C:cytosol"/>
    <property type="evidence" value="ECO:0007669"/>
    <property type="project" value="TreeGrafter"/>
</dbReference>
<protein>
    <recommendedName>
        <fullName evidence="3">Exonuclease domain-containing protein</fullName>
    </recommendedName>
</protein>
<dbReference type="GO" id="GO:0008408">
    <property type="term" value="F:3'-5' exonuclease activity"/>
    <property type="evidence" value="ECO:0007669"/>
    <property type="project" value="TreeGrafter"/>
</dbReference>
<evidence type="ECO:0000313" key="4">
    <source>
        <dbReference type="EMBL" id="HAF1616169.1"/>
    </source>
</evidence>